<dbReference type="GO" id="GO:0003964">
    <property type="term" value="F:RNA-directed DNA polymerase activity"/>
    <property type="evidence" value="ECO:0007669"/>
    <property type="project" value="UniProtKB-KW"/>
</dbReference>
<evidence type="ECO:0000259" key="19">
    <source>
        <dbReference type="PROSITE" id="PS50994"/>
    </source>
</evidence>
<dbReference type="InterPro" id="IPR041588">
    <property type="entry name" value="Integrase_H2C2"/>
</dbReference>
<evidence type="ECO:0000256" key="7">
    <source>
        <dbReference type="ARBA" id="ARBA00022759"/>
    </source>
</evidence>
<dbReference type="InterPro" id="IPR000953">
    <property type="entry name" value="Chromo/chromo_shadow_dom"/>
</dbReference>
<dbReference type="GO" id="GO:0006310">
    <property type="term" value="P:DNA recombination"/>
    <property type="evidence" value="ECO:0007669"/>
    <property type="project" value="UniProtKB-KW"/>
</dbReference>
<evidence type="ECO:0000313" key="20">
    <source>
        <dbReference type="EMBL" id="EKC97200.1"/>
    </source>
</evidence>
<dbReference type="InterPro" id="IPR043128">
    <property type="entry name" value="Rev_trsase/Diguanyl_cyclase"/>
</dbReference>
<evidence type="ECO:0000259" key="17">
    <source>
        <dbReference type="PROSITE" id="PS50013"/>
    </source>
</evidence>
<evidence type="ECO:0000256" key="12">
    <source>
        <dbReference type="ARBA" id="ARBA00022918"/>
    </source>
</evidence>
<dbReference type="Pfam" id="PF24626">
    <property type="entry name" value="SH3_Tf2-1"/>
    <property type="match status" value="2"/>
</dbReference>
<dbReference type="GO" id="GO:0004190">
    <property type="term" value="F:aspartic-type endopeptidase activity"/>
    <property type="evidence" value="ECO:0007669"/>
    <property type="project" value="UniProtKB-KW"/>
</dbReference>
<feature type="compositionally biased region" description="Basic and acidic residues" evidence="16">
    <location>
        <begin position="9"/>
        <end position="48"/>
    </location>
</feature>
<keyword evidence="1" id="KW-0645">Protease</keyword>
<keyword evidence="5" id="KW-0479">Metal-binding</keyword>
<dbReference type="InterPro" id="IPR050951">
    <property type="entry name" value="Retrovirus_Pol_polyprotein"/>
</dbReference>
<keyword evidence="14" id="KW-0238">DNA-binding</keyword>
<evidence type="ECO:0000256" key="13">
    <source>
        <dbReference type="ARBA" id="ARBA00022932"/>
    </source>
</evidence>
<organism evidence="20 21">
    <name type="scientific">Trichosporon asahii var. asahii (strain CBS 8904)</name>
    <name type="common">Yeast</name>
    <dbReference type="NCBI Taxonomy" id="1220162"/>
    <lineage>
        <taxon>Eukaryota</taxon>
        <taxon>Fungi</taxon>
        <taxon>Dikarya</taxon>
        <taxon>Basidiomycota</taxon>
        <taxon>Agaricomycotina</taxon>
        <taxon>Tremellomycetes</taxon>
        <taxon>Trichosporonales</taxon>
        <taxon>Trichosporonaceae</taxon>
        <taxon>Trichosporon</taxon>
    </lineage>
</organism>
<dbReference type="PROSITE" id="PS50878">
    <property type="entry name" value="RT_POL"/>
    <property type="match status" value="1"/>
</dbReference>
<dbReference type="eggNOG" id="KOG0017">
    <property type="taxonomic scope" value="Eukaryota"/>
</dbReference>
<protein>
    <submittedName>
        <fullName evidence="20">Retrotransposon nucleocapsid protein</fullName>
    </submittedName>
</protein>
<dbReference type="OrthoDB" id="3341476at2759"/>
<feature type="region of interest" description="Disordered" evidence="16">
    <location>
        <begin position="651"/>
        <end position="671"/>
    </location>
</feature>
<feature type="compositionally biased region" description="Polar residues" evidence="16">
    <location>
        <begin position="1779"/>
        <end position="1790"/>
    </location>
</feature>
<sequence length="1790" mass="202415">MPTPTDNPDSAHEQQFSRDEPPHLPHLDHNSRVHRAEEESMHRTDQQGRTRAASRALSNAPHEPMAPQTTNPASDEQNPSNDNYLGSARITTIQELEFANEDHNTRTNNTPDNTENHNETRNNTPSQGTTGQHPSLTNTTRAHEAPMNREPHEFENTPAGSVIERDRSPTAVHSNVPNAAGHDQSQLNHKILESLQTMGQLLSHLSKDIRSLRPDTSSAGDIGLPPTHPHLQGARHSSTFSRPLSNSAAGYSFSPAPATDSRTEERRHASERLASALPYPSPWGGTTDDPHKLRSPSVPNPEKFSGDSRKVRGFVNDMSTYFRFHERFFDTNERKVEFATLNLTDDAKAWYLAETGQTAADSVRVDRIAERWPCRERRHGLVGLPGRVILPLPTDVPLSLAADHTAAEDADRLRPVIRQVRGNRPRRTTNRRLYCSFAQTDWDELLSYAEFSYNSAPQSAIRCSPYEALTSHSPRTSLSVPPTPYTGDVPAAGRHAIRMAQRHRQIREFIVQANQRYADLHNKGRRDLHFSRGDYVYLRNTNIKGLRPSRKLGDKYIGPLEVLEQVGRASYRLRLPPSAAIHSVFHVSLLKQAAVRGSPRPVPADLADDGPQPVRILSSRVVRGQRQWHVGWQGEDDPSWETDQTMSPFPAWPTLRDSYKPQRGKRESRARSQWLGWESQLHITFFTTCTSSPPIPRPSHSSSPAASNLRLREEVTATILVGQGFEPYKGNFEIHKIASPFCVLGVPFFQTTGTILDGRTMTIKPRPNSSISALTTNGTNDRNTRTAEEDAVCAVLPTQYHDFVDVFLKSSAESLPAFSKFDHAIDFIPGRSPKFGPLYATSPLKARAIKAYLDDMLAKGLIRVSDSPTSSPVLFVPKKNGESRFCVDYRATNAITVKNRYPIPLIQDLLDRLSSAKVFTKIDLRGAYHLVRIRAGDEWKTAFRTQFGLYEYLVMPFGLCNAPATFQRLVNHVFHDLLESCVVVYLDDILIFSEDNASHELHVREVLQRLRDNALFAKAEKCEFSTTSTSFLGYVISSKGVTMDPSKTNTIASWPYPRNAKDVQRFLGLANFYRHFIPLFAETCVPLYALLKKGTRFALTPDVKSAWDDLKKKIAGDAVLAHFDPQSQCVVETDASDYAVGAVLSQEWEGFLRPLAFASRKMSPAELNYPTHDKEFLAIVYAFEQWRHYLECASVDVQVYTDHRSLEYFARDKMLNRRQARWADFMTDFHFTITYRPGRLAIKPDALSRRPDYRPFDTDATSTSEELNPFYRQRVLHPGQFLNALVIAAESDLRGALLRESDAVTAAFAKQHNLRRRNRLWHHGTKIYVPDSLRDRILGEYHDAITAGHPGVRRTASAVSATYWWPRWREYVQSYVDSCDACQRTKIPPRKPLGLLRPLPVAERPWQHISCDFVGALPKSNGFNSILVFVDRFTKMAVFVPTTTSLTAEGFAKLFIRYVFCRFGLPSSLVTDRGSLFTSRFWMELARLLGVDHRLSTAAHPQTDGQTEIVNKALEQFLRLYCSFAQTDWDELLSYAEFSYNSAPQSAIRCSPYEALTSHSPRTSLSVPPTPYTGDVPAAGRHAIRMAQRHRQIRDFIVQANQRYADLHNKGRRDLHFSRGDYVYLRNTNIKGLRPSRKLGDKYIGPLEVLEQVGRASYRLRLPPSAAIHSVFHVSLLKQAAVRGSPRPVPADLADDGPQPVRILSSRVVRGQRQWHVGWQGEDDPSWETDQTMSPFPAWPTLRDSYKPQRGKRESRARSQWLGWEVRCRSPSPVDFTPRTLSSRTRSGRH</sequence>
<evidence type="ECO:0000256" key="14">
    <source>
        <dbReference type="ARBA" id="ARBA00023125"/>
    </source>
</evidence>
<dbReference type="GO" id="GO:0004519">
    <property type="term" value="F:endonuclease activity"/>
    <property type="evidence" value="ECO:0007669"/>
    <property type="project" value="UniProtKB-KW"/>
</dbReference>
<keyword evidence="11" id="KW-0229">DNA integration</keyword>
<dbReference type="Proteomes" id="UP000006757">
    <property type="component" value="Unassembled WGS sequence"/>
</dbReference>
<dbReference type="Pfam" id="PF00078">
    <property type="entry name" value="RVT_1"/>
    <property type="match status" value="1"/>
</dbReference>
<dbReference type="FunFam" id="3.10.20.370:FF:000001">
    <property type="entry name" value="Retrovirus-related Pol polyprotein from transposon 17.6-like protein"/>
    <property type="match status" value="1"/>
</dbReference>
<feature type="compositionally biased region" description="Polar residues" evidence="16">
    <location>
        <begin position="125"/>
        <end position="139"/>
    </location>
</feature>
<dbReference type="GO" id="GO:0046872">
    <property type="term" value="F:metal ion binding"/>
    <property type="evidence" value="ECO:0007669"/>
    <property type="project" value="UniProtKB-KW"/>
</dbReference>
<feature type="domain" description="Integrase catalytic" evidence="19">
    <location>
        <begin position="1401"/>
        <end position="1560"/>
    </location>
</feature>
<evidence type="ECO:0000256" key="4">
    <source>
        <dbReference type="ARBA" id="ARBA00022722"/>
    </source>
</evidence>
<dbReference type="GO" id="GO:0015074">
    <property type="term" value="P:DNA integration"/>
    <property type="evidence" value="ECO:0007669"/>
    <property type="project" value="UniProtKB-KW"/>
</dbReference>
<dbReference type="Pfam" id="PF17921">
    <property type="entry name" value="Integrase_H2C2"/>
    <property type="match status" value="1"/>
</dbReference>
<evidence type="ECO:0000256" key="15">
    <source>
        <dbReference type="ARBA" id="ARBA00023172"/>
    </source>
</evidence>
<dbReference type="PROSITE" id="PS50013">
    <property type="entry name" value="CHROMO_2"/>
    <property type="match status" value="2"/>
</dbReference>
<feature type="region of interest" description="Disordered" evidence="16">
    <location>
        <begin position="212"/>
        <end position="309"/>
    </location>
</feature>
<dbReference type="GO" id="GO:0003677">
    <property type="term" value="F:DNA binding"/>
    <property type="evidence" value="ECO:0007669"/>
    <property type="project" value="UniProtKB-KW"/>
</dbReference>
<dbReference type="InterPro" id="IPR036397">
    <property type="entry name" value="RNaseH_sf"/>
</dbReference>
<evidence type="ECO:0000256" key="3">
    <source>
        <dbReference type="ARBA" id="ARBA00022695"/>
    </source>
</evidence>
<dbReference type="CDD" id="cd00024">
    <property type="entry name" value="CD_CSD"/>
    <property type="match status" value="2"/>
</dbReference>
<dbReference type="GO" id="GO:0003887">
    <property type="term" value="F:DNA-directed DNA polymerase activity"/>
    <property type="evidence" value="ECO:0007669"/>
    <property type="project" value="UniProtKB-KW"/>
</dbReference>
<evidence type="ECO:0000256" key="2">
    <source>
        <dbReference type="ARBA" id="ARBA00022679"/>
    </source>
</evidence>
<keyword evidence="7" id="KW-0255">Endonuclease</keyword>
<dbReference type="FunFam" id="3.30.70.270:FF:000020">
    <property type="entry name" value="Transposon Tf2-6 polyprotein-like Protein"/>
    <property type="match status" value="1"/>
</dbReference>
<dbReference type="CDD" id="cd01647">
    <property type="entry name" value="RT_LTR"/>
    <property type="match status" value="1"/>
</dbReference>
<gene>
    <name evidence="20" type="ORF">A1Q2_08482</name>
</gene>
<dbReference type="InterPro" id="IPR000477">
    <property type="entry name" value="RT_dom"/>
</dbReference>
<dbReference type="Pfam" id="PF00665">
    <property type="entry name" value="rve"/>
    <property type="match status" value="1"/>
</dbReference>
<evidence type="ECO:0000256" key="5">
    <source>
        <dbReference type="ARBA" id="ARBA00022723"/>
    </source>
</evidence>
<dbReference type="PROSITE" id="PS50994">
    <property type="entry name" value="INTEGRASE"/>
    <property type="match status" value="1"/>
</dbReference>
<keyword evidence="13" id="KW-0239">DNA-directed DNA polymerase</keyword>
<evidence type="ECO:0000256" key="10">
    <source>
        <dbReference type="ARBA" id="ARBA00022884"/>
    </source>
</evidence>
<keyword evidence="6" id="KW-0064">Aspartyl protease</keyword>
<dbReference type="InParanoid" id="K1V947"/>
<dbReference type="GO" id="GO:0003723">
    <property type="term" value="F:RNA binding"/>
    <property type="evidence" value="ECO:0007669"/>
    <property type="project" value="UniProtKB-KW"/>
</dbReference>
<dbReference type="Gene3D" id="3.30.420.10">
    <property type="entry name" value="Ribonuclease H-like superfamily/Ribonuclease H"/>
    <property type="match status" value="2"/>
</dbReference>
<dbReference type="PANTHER" id="PTHR37984">
    <property type="entry name" value="PROTEIN CBG26694"/>
    <property type="match status" value="1"/>
</dbReference>
<evidence type="ECO:0000256" key="8">
    <source>
        <dbReference type="ARBA" id="ARBA00022801"/>
    </source>
</evidence>
<dbReference type="CDD" id="cd09274">
    <property type="entry name" value="RNase_HI_RT_Ty3"/>
    <property type="match status" value="1"/>
</dbReference>
<dbReference type="Gene3D" id="3.30.70.270">
    <property type="match status" value="2"/>
</dbReference>
<dbReference type="GO" id="GO:0005634">
    <property type="term" value="C:nucleus"/>
    <property type="evidence" value="ECO:0007669"/>
    <property type="project" value="UniProtKB-ARBA"/>
</dbReference>
<feature type="domain" description="Chromo" evidence="17">
    <location>
        <begin position="1698"/>
        <end position="1758"/>
    </location>
</feature>
<dbReference type="STRING" id="1220162.K1V947"/>
<reference evidence="20 21" key="1">
    <citation type="journal article" date="2012" name="Eukaryot. Cell">
        <title>Genome sequence of the Trichosporon asahii environmental strain CBS 8904.</title>
        <authorList>
            <person name="Yang R.Y."/>
            <person name="Li H.T."/>
            <person name="Zhu H."/>
            <person name="Zhou G.P."/>
            <person name="Wang M."/>
            <person name="Wang L."/>
        </authorList>
    </citation>
    <scope>NUCLEOTIDE SEQUENCE [LARGE SCALE GENOMIC DNA]</scope>
    <source>
        <strain evidence="20 21">CBS 8904</strain>
    </source>
</reference>
<evidence type="ECO:0000256" key="6">
    <source>
        <dbReference type="ARBA" id="ARBA00022750"/>
    </source>
</evidence>
<dbReference type="FunFam" id="1.10.340.70:FF:000001">
    <property type="entry name" value="Retrovirus-related Pol polyprotein from transposon gypsy-like Protein"/>
    <property type="match status" value="1"/>
</dbReference>
<evidence type="ECO:0000313" key="21">
    <source>
        <dbReference type="Proteomes" id="UP000006757"/>
    </source>
</evidence>
<dbReference type="Gene3D" id="3.10.10.10">
    <property type="entry name" value="HIV Type 1 Reverse Transcriptase, subunit A, domain 1"/>
    <property type="match status" value="1"/>
</dbReference>
<feature type="domain" description="Reverse transcriptase" evidence="18">
    <location>
        <begin position="857"/>
        <end position="1036"/>
    </location>
</feature>
<feature type="compositionally biased region" description="Basic and acidic residues" evidence="16">
    <location>
        <begin position="261"/>
        <end position="271"/>
    </location>
</feature>
<dbReference type="SUPFAM" id="SSF54160">
    <property type="entry name" value="Chromo domain-like"/>
    <property type="match status" value="2"/>
</dbReference>
<feature type="region of interest" description="Disordered" evidence="16">
    <location>
        <begin position="1"/>
        <end position="85"/>
    </location>
</feature>
<evidence type="ECO:0000256" key="16">
    <source>
        <dbReference type="SAM" id="MobiDB-lite"/>
    </source>
</evidence>
<proteinExistence type="predicted"/>
<dbReference type="Pfam" id="PF17917">
    <property type="entry name" value="RT_RNaseH"/>
    <property type="match status" value="1"/>
</dbReference>
<dbReference type="SUPFAM" id="SSF53098">
    <property type="entry name" value="Ribonuclease H-like"/>
    <property type="match status" value="1"/>
</dbReference>
<dbReference type="FunCoup" id="K1V947">
    <property type="interactions" value="2"/>
</dbReference>
<name>K1V947_TRIAC</name>
<keyword evidence="10" id="KW-0694">RNA-binding</keyword>
<evidence type="ECO:0000256" key="9">
    <source>
        <dbReference type="ARBA" id="ARBA00022842"/>
    </source>
</evidence>
<dbReference type="InterPro" id="IPR001584">
    <property type="entry name" value="Integrase_cat-core"/>
</dbReference>
<evidence type="ECO:0000259" key="18">
    <source>
        <dbReference type="PROSITE" id="PS50878"/>
    </source>
</evidence>
<dbReference type="Gene3D" id="1.10.340.70">
    <property type="match status" value="1"/>
</dbReference>
<keyword evidence="8" id="KW-0378">Hydrolase</keyword>
<dbReference type="PANTHER" id="PTHR37984:SF5">
    <property type="entry name" value="PROTEIN NYNRIN-LIKE"/>
    <property type="match status" value="1"/>
</dbReference>
<keyword evidence="4" id="KW-0540">Nuclease</keyword>
<dbReference type="GO" id="GO:0006338">
    <property type="term" value="P:chromatin remodeling"/>
    <property type="evidence" value="ECO:0007669"/>
    <property type="project" value="UniProtKB-ARBA"/>
</dbReference>
<dbReference type="InterPro" id="IPR056924">
    <property type="entry name" value="SH3_Tf2-1"/>
</dbReference>
<feature type="region of interest" description="Disordered" evidence="16">
    <location>
        <begin position="1769"/>
        <end position="1790"/>
    </location>
</feature>
<keyword evidence="15" id="KW-0233">DNA recombination</keyword>
<keyword evidence="3" id="KW-0548">Nucleotidyltransferase</keyword>
<dbReference type="FunFam" id="3.30.420.10:FF:000032">
    <property type="entry name" value="Retrovirus-related Pol polyprotein from transposon 297-like Protein"/>
    <property type="match status" value="1"/>
</dbReference>
<dbReference type="HOGENOM" id="CLU_238385_0_0_1"/>
<dbReference type="EMBL" id="AMBO01000419">
    <property type="protein sequence ID" value="EKC97200.1"/>
    <property type="molecule type" value="Genomic_DNA"/>
</dbReference>
<dbReference type="InterPro" id="IPR041373">
    <property type="entry name" value="RT_RNaseH"/>
</dbReference>
<feature type="domain" description="Chromo" evidence="17">
    <location>
        <begin position="611"/>
        <end position="671"/>
    </location>
</feature>
<dbReference type="InterPro" id="IPR012337">
    <property type="entry name" value="RNaseH-like_sf"/>
</dbReference>
<keyword evidence="9" id="KW-0460">Magnesium</keyword>
<dbReference type="InterPro" id="IPR043502">
    <property type="entry name" value="DNA/RNA_pol_sf"/>
</dbReference>
<feature type="region of interest" description="Disordered" evidence="16">
    <location>
        <begin position="99"/>
        <end position="139"/>
    </location>
</feature>
<keyword evidence="2" id="KW-0808">Transferase</keyword>
<accession>K1V947</accession>
<dbReference type="GO" id="GO:0006508">
    <property type="term" value="P:proteolysis"/>
    <property type="evidence" value="ECO:0007669"/>
    <property type="project" value="UniProtKB-KW"/>
</dbReference>
<feature type="compositionally biased region" description="Basic and acidic residues" evidence="16">
    <location>
        <begin position="657"/>
        <end position="670"/>
    </location>
</feature>
<evidence type="ECO:0000256" key="11">
    <source>
        <dbReference type="ARBA" id="ARBA00022908"/>
    </source>
</evidence>
<evidence type="ECO:0000256" key="1">
    <source>
        <dbReference type="ARBA" id="ARBA00022670"/>
    </source>
</evidence>
<comment type="caution">
    <text evidence="20">The sequence shown here is derived from an EMBL/GenBank/DDBJ whole genome shotgun (WGS) entry which is preliminary data.</text>
</comment>
<feature type="compositionally biased region" description="Polar residues" evidence="16">
    <location>
        <begin position="67"/>
        <end position="85"/>
    </location>
</feature>
<keyword evidence="21" id="KW-1185">Reference proteome</keyword>
<feature type="compositionally biased region" description="Polar residues" evidence="16">
    <location>
        <begin position="235"/>
        <end position="249"/>
    </location>
</feature>
<dbReference type="InterPro" id="IPR016197">
    <property type="entry name" value="Chromo-like_dom_sf"/>
</dbReference>
<keyword evidence="12" id="KW-0695">RNA-directed DNA polymerase</keyword>
<dbReference type="SUPFAM" id="SSF56672">
    <property type="entry name" value="DNA/RNA polymerases"/>
    <property type="match status" value="1"/>
</dbReference>